<dbReference type="eggNOG" id="ENOG502QQNK">
    <property type="taxonomic scope" value="Eukaryota"/>
</dbReference>
<dbReference type="GO" id="GO:0016020">
    <property type="term" value="C:membrane"/>
    <property type="evidence" value="ECO:0007669"/>
    <property type="project" value="UniProtKB-SubCell"/>
</dbReference>
<keyword evidence="5" id="KW-1133">Transmembrane helix</keyword>
<name>A0A0D3JAM1_EMIH1</name>
<dbReference type="KEGG" id="ehx:EMIHUDRAFT_53548"/>
<comment type="subcellular location">
    <subcellularLocation>
        <location evidence="1">Membrane</location>
        <topology evidence="1">Single-pass membrane protein</topology>
    </subcellularLocation>
</comment>
<dbReference type="PaxDb" id="2903-EOD20556"/>
<dbReference type="GeneID" id="17266103"/>
<dbReference type="STRING" id="2903.R1EC44"/>
<proteinExistence type="predicted"/>
<dbReference type="Pfam" id="PF23452">
    <property type="entry name" value="HPAT"/>
    <property type="match status" value="1"/>
</dbReference>
<sequence>RPFHVLLTAQASLYQEWQTRIMHYHYRKVVVAANPCSEMSGFTRILASAGGRGDSLMDTIPTIVLLSSRPAPNPTPTPIQVINRPWTIAQMVKTDAWRAMVPEDYVYIAETDHILLRDLPNRATPALNVAFFFPYMSAAPERQAAVVRRYYQGDHRDVQPVGPSPAIMHVDTLKRLAPLWLELSVRLKRDREADAALGWVLEIMIHCYFFIRSRASATTHMTHGWLLTRKPFLLTQDPYIYHYTFGVEYSVDGPPARRRIGEWSLDKRHYFGALPPKQLAPPP</sequence>
<keyword evidence="6" id="KW-0472">Membrane</keyword>
<keyword evidence="2" id="KW-0328">Glycosyltransferase</keyword>
<dbReference type="PANTHER" id="PTHR31485">
    <property type="entry name" value="PEPTIDYL SERINE ALPHA-GALACTOSYLTRANSFERASE"/>
    <property type="match status" value="1"/>
</dbReference>
<dbReference type="EnsemblProtists" id="EOD20556">
    <property type="protein sequence ID" value="EOD20556"/>
    <property type="gene ID" value="EMIHUDRAFT_53548"/>
</dbReference>
<reference evidence="8" key="2">
    <citation type="submission" date="2024-10" db="UniProtKB">
        <authorList>
            <consortium name="EnsemblProtists"/>
        </authorList>
    </citation>
    <scope>IDENTIFICATION</scope>
</reference>
<evidence type="ECO:0000256" key="1">
    <source>
        <dbReference type="ARBA" id="ARBA00004167"/>
    </source>
</evidence>
<evidence type="ECO:0000256" key="5">
    <source>
        <dbReference type="ARBA" id="ARBA00022989"/>
    </source>
</evidence>
<keyword evidence="9" id="KW-1185">Reference proteome</keyword>
<evidence type="ECO:0000313" key="9">
    <source>
        <dbReference type="Proteomes" id="UP000013827"/>
    </source>
</evidence>
<protein>
    <recommendedName>
        <fullName evidence="7">Hydroxyproline O-arabinosyltransferase-like domain-containing protein</fullName>
    </recommendedName>
</protein>
<dbReference type="AlphaFoldDB" id="A0A0D3JAM1"/>
<evidence type="ECO:0000259" key="7">
    <source>
        <dbReference type="Pfam" id="PF23452"/>
    </source>
</evidence>
<dbReference type="InterPro" id="IPR044845">
    <property type="entry name" value="HPAT/SRGT1-like"/>
</dbReference>
<accession>A0A0D3JAM1</accession>
<evidence type="ECO:0000256" key="6">
    <source>
        <dbReference type="ARBA" id="ARBA00023136"/>
    </source>
</evidence>
<evidence type="ECO:0000313" key="8">
    <source>
        <dbReference type="EnsemblProtists" id="EOD20556"/>
    </source>
</evidence>
<dbReference type="RefSeq" id="XP_005772985.1">
    <property type="nucleotide sequence ID" value="XM_005772928.1"/>
</dbReference>
<dbReference type="PANTHER" id="PTHR31485:SF7">
    <property type="entry name" value="PEPTIDYL SERINE ALPHA-GALACTOSYLTRANSFERASE"/>
    <property type="match status" value="1"/>
</dbReference>
<evidence type="ECO:0000256" key="4">
    <source>
        <dbReference type="ARBA" id="ARBA00022692"/>
    </source>
</evidence>
<dbReference type="GO" id="GO:0016757">
    <property type="term" value="F:glycosyltransferase activity"/>
    <property type="evidence" value="ECO:0007669"/>
    <property type="project" value="UniProtKB-KW"/>
</dbReference>
<reference evidence="9" key="1">
    <citation type="journal article" date="2013" name="Nature">
        <title>Pan genome of the phytoplankton Emiliania underpins its global distribution.</title>
        <authorList>
            <person name="Read B.A."/>
            <person name="Kegel J."/>
            <person name="Klute M.J."/>
            <person name="Kuo A."/>
            <person name="Lefebvre S.C."/>
            <person name="Maumus F."/>
            <person name="Mayer C."/>
            <person name="Miller J."/>
            <person name="Monier A."/>
            <person name="Salamov A."/>
            <person name="Young J."/>
            <person name="Aguilar M."/>
            <person name="Claverie J.M."/>
            <person name="Frickenhaus S."/>
            <person name="Gonzalez K."/>
            <person name="Herman E.K."/>
            <person name="Lin Y.C."/>
            <person name="Napier J."/>
            <person name="Ogata H."/>
            <person name="Sarno A.F."/>
            <person name="Shmutz J."/>
            <person name="Schroeder D."/>
            <person name="de Vargas C."/>
            <person name="Verret F."/>
            <person name="von Dassow P."/>
            <person name="Valentin K."/>
            <person name="Van de Peer Y."/>
            <person name="Wheeler G."/>
            <person name="Dacks J.B."/>
            <person name="Delwiche C.F."/>
            <person name="Dyhrman S.T."/>
            <person name="Glockner G."/>
            <person name="John U."/>
            <person name="Richards T."/>
            <person name="Worden A.Z."/>
            <person name="Zhang X."/>
            <person name="Grigoriev I.V."/>
            <person name="Allen A.E."/>
            <person name="Bidle K."/>
            <person name="Borodovsky M."/>
            <person name="Bowler C."/>
            <person name="Brownlee C."/>
            <person name="Cock J.M."/>
            <person name="Elias M."/>
            <person name="Gladyshev V.N."/>
            <person name="Groth M."/>
            <person name="Guda C."/>
            <person name="Hadaegh A."/>
            <person name="Iglesias-Rodriguez M.D."/>
            <person name="Jenkins J."/>
            <person name="Jones B.M."/>
            <person name="Lawson T."/>
            <person name="Leese F."/>
            <person name="Lindquist E."/>
            <person name="Lobanov A."/>
            <person name="Lomsadze A."/>
            <person name="Malik S.B."/>
            <person name="Marsh M.E."/>
            <person name="Mackinder L."/>
            <person name="Mock T."/>
            <person name="Mueller-Roeber B."/>
            <person name="Pagarete A."/>
            <person name="Parker M."/>
            <person name="Probert I."/>
            <person name="Quesneville H."/>
            <person name="Raines C."/>
            <person name="Rensing S.A."/>
            <person name="Riano-Pachon D.M."/>
            <person name="Richier S."/>
            <person name="Rokitta S."/>
            <person name="Shiraiwa Y."/>
            <person name="Soanes D.M."/>
            <person name="van der Giezen M."/>
            <person name="Wahlund T.M."/>
            <person name="Williams B."/>
            <person name="Wilson W."/>
            <person name="Wolfe G."/>
            <person name="Wurch L.L."/>
        </authorList>
    </citation>
    <scope>NUCLEOTIDE SEQUENCE</scope>
</reference>
<dbReference type="Proteomes" id="UP000013827">
    <property type="component" value="Unassembled WGS sequence"/>
</dbReference>
<dbReference type="HOGENOM" id="CLU_065254_1_0_1"/>
<dbReference type="InterPro" id="IPR056508">
    <property type="entry name" value="HPAT-like"/>
</dbReference>
<keyword evidence="3" id="KW-0808">Transferase</keyword>
<evidence type="ECO:0000256" key="2">
    <source>
        <dbReference type="ARBA" id="ARBA00022676"/>
    </source>
</evidence>
<evidence type="ECO:0000256" key="3">
    <source>
        <dbReference type="ARBA" id="ARBA00022679"/>
    </source>
</evidence>
<keyword evidence="4" id="KW-0812">Transmembrane</keyword>
<organism evidence="8 9">
    <name type="scientific">Emiliania huxleyi (strain CCMP1516)</name>
    <dbReference type="NCBI Taxonomy" id="280463"/>
    <lineage>
        <taxon>Eukaryota</taxon>
        <taxon>Haptista</taxon>
        <taxon>Haptophyta</taxon>
        <taxon>Prymnesiophyceae</taxon>
        <taxon>Isochrysidales</taxon>
        <taxon>Noelaerhabdaceae</taxon>
        <taxon>Emiliania</taxon>
    </lineage>
</organism>
<feature type="domain" description="Hydroxyproline O-arabinosyltransferase-like" evidence="7">
    <location>
        <begin position="3"/>
        <end position="283"/>
    </location>
</feature>